<feature type="binding site" evidence="10">
    <location>
        <position position="37"/>
    </location>
    <ligand>
        <name>NAD(+)</name>
        <dbReference type="ChEBI" id="CHEBI:57540"/>
    </ligand>
</feature>
<evidence type="ECO:0000256" key="5">
    <source>
        <dbReference type="ARBA" id="ARBA00023027"/>
    </source>
</evidence>
<evidence type="ECO:0000313" key="13">
    <source>
        <dbReference type="Proteomes" id="UP000002715"/>
    </source>
</evidence>
<reference evidence="13" key="1">
    <citation type="submission" date="2005-07" db="EMBL/GenBank/DDBJ databases">
        <title>Complete sequence of Prochlorococcus marinus str. MIT 9312.</title>
        <authorList>
            <consortium name="US DOE Joint Genome Institute"/>
            <person name="Copeland A."/>
            <person name="Lucas S."/>
            <person name="Lapidus A."/>
            <person name="Barry K."/>
            <person name="Detter J.C."/>
            <person name="Glavina T."/>
            <person name="Hammon N."/>
            <person name="Israni S."/>
            <person name="Pitluck S."/>
            <person name="Thiel J."/>
            <person name="Schmutz J."/>
            <person name="Larimer F."/>
            <person name="Land M."/>
            <person name="Kyrpides N."/>
            <person name="Lykidis A."/>
            <person name="Richardson P."/>
        </authorList>
    </citation>
    <scope>NUCLEOTIDE SEQUENCE [LARGE SCALE GENOMIC DNA]</scope>
    <source>
        <strain evidence="13">MIT 9312</strain>
    </source>
</reference>
<keyword evidence="5 10" id="KW-0520">NAD</keyword>
<proteinExistence type="inferred from homology"/>
<dbReference type="eggNOG" id="COG1004">
    <property type="taxonomic scope" value="Bacteria"/>
</dbReference>
<evidence type="ECO:0000259" key="11">
    <source>
        <dbReference type="SMART" id="SM00984"/>
    </source>
</evidence>
<dbReference type="InterPro" id="IPR017476">
    <property type="entry name" value="UDP-Glc/GDP-Man"/>
</dbReference>
<dbReference type="AlphaFoldDB" id="Q319S4"/>
<organism evidence="12 13">
    <name type="scientific">Prochlorococcus marinus (strain MIT 9312)</name>
    <dbReference type="NCBI Taxonomy" id="74546"/>
    <lineage>
        <taxon>Bacteria</taxon>
        <taxon>Bacillati</taxon>
        <taxon>Cyanobacteriota</taxon>
        <taxon>Cyanophyceae</taxon>
        <taxon>Synechococcales</taxon>
        <taxon>Prochlorococcaceae</taxon>
        <taxon>Prochlorococcus</taxon>
    </lineage>
</organism>
<dbReference type="GO" id="GO:0051287">
    <property type="term" value="F:NAD binding"/>
    <property type="evidence" value="ECO:0007669"/>
    <property type="project" value="InterPro"/>
</dbReference>
<keyword evidence="4 12" id="KW-0560">Oxidoreductase</keyword>
<evidence type="ECO:0000256" key="1">
    <source>
        <dbReference type="ARBA" id="ARBA00004701"/>
    </source>
</evidence>
<dbReference type="InterPro" id="IPR036291">
    <property type="entry name" value="NAD(P)-bd_dom_sf"/>
</dbReference>
<dbReference type="STRING" id="74546.PMT9312_1312"/>
<dbReference type="KEGG" id="pmi:PMT9312_1312"/>
<sequence>MTFEIKNICCIGAGYVGGPTMSVLADKCPEIQINVVDLNVSRIEEWNSDDLSKLPIYEPGLKEIVKRCRGKNLHFTSEVYENISIADMIFISVNTPTKTKGIGAGQASDTKWVEACARDVAKFAKGYTIVVEKSTLPVRTAEVIKTILEASESSKGRNNSEPVTFDVLSNPEFLAEGTAIKDLEFPDRVLIGGDNQKAINTLSAIYRKWVPSKKILHTNIWSSELAKLTANAFLAQRISSINSISALCEATGADIREVSRAIGSDSRIGSKFLESGPGFGGSCFKKDILNLVYLSNYFGLPEVARFWEEVVNINIWNQHRISQLVVKKLFGTVSGKKICILGFAFKPNTNDTRESSSIQICKDLIEEGAELFIHDPKVTPKQISKDLGMEQSKKDKIYNGEGRWFFIDDIDSEFVNADAVVILTEWDDYMKINWASAAFLMRKPAWIFDVRSIVNPKEIIKNDFNLWRIGDGTL</sequence>
<dbReference type="SUPFAM" id="SSF52413">
    <property type="entry name" value="UDP-glucose/GDP-mannose dehydrogenase C-terminal domain"/>
    <property type="match status" value="1"/>
</dbReference>
<feature type="domain" description="UDP-glucose/GDP-mannose dehydrogenase C-terminal" evidence="11">
    <location>
        <begin position="339"/>
        <end position="456"/>
    </location>
</feature>
<dbReference type="GO" id="GO:0006065">
    <property type="term" value="P:UDP-glucuronate biosynthetic process"/>
    <property type="evidence" value="ECO:0007669"/>
    <property type="project" value="UniProtKB-UniPathway"/>
</dbReference>
<dbReference type="NCBIfam" id="TIGR03026">
    <property type="entry name" value="NDP-sugDHase"/>
    <property type="match status" value="1"/>
</dbReference>
<evidence type="ECO:0000256" key="8">
    <source>
        <dbReference type="PIRNR" id="PIRNR000124"/>
    </source>
</evidence>
<dbReference type="UniPathway" id="UPA00038">
    <property type="reaction ID" value="UER00491"/>
</dbReference>
<dbReference type="InterPro" id="IPR036220">
    <property type="entry name" value="UDP-Glc/GDP-Man_DH_C_sf"/>
</dbReference>
<feature type="binding site" evidence="10">
    <location>
        <position position="42"/>
    </location>
    <ligand>
        <name>NAD(+)</name>
        <dbReference type="ChEBI" id="CHEBI:57540"/>
    </ligand>
</feature>
<evidence type="ECO:0000256" key="3">
    <source>
        <dbReference type="ARBA" id="ARBA00012954"/>
    </source>
</evidence>
<dbReference type="Proteomes" id="UP000002715">
    <property type="component" value="Chromosome"/>
</dbReference>
<dbReference type="GO" id="GO:0003979">
    <property type="term" value="F:UDP-glucose 6-dehydrogenase activity"/>
    <property type="evidence" value="ECO:0007669"/>
    <property type="project" value="UniProtKB-EC"/>
</dbReference>
<dbReference type="FunFam" id="1.20.5.100:FF:000001">
    <property type="entry name" value="UDP-glucose 6-dehydrogenase"/>
    <property type="match status" value="1"/>
</dbReference>
<evidence type="ECO:0000256" key="7">
    <source>
        <dbReference type="ARBA" id="ARBA00053241"/>
    </source>
</evidence>
<comment type="function">
    <text evidence="7">Catalyzes the conversion of UDP-glucose into UDP-glucuronate, one of the precursors of teichuronic acid.</text>
</comment>
<comment type="catalytic activity">
    <reaction evidence="6">
        <text>UDP-alpha-D-glucose + 2 NAD(+) + H2O = UDP-alpha-D-glucuronate + 2 NADH + 3 H(+)</text>
        <dbReference type="Rhea" id="RHEA:23596"/>
        <dbReference type="ChEBI" id="CHEBI:15377"/>
        <dbReference type="ChEBI" id="CHEBI:15378"/>
        <dbReference type="ChEBI" id="CHEBI:57540"/>
        <dbReference type="ChEBI" id="CHEBI:57945"/>
        <dbReference type="ChEBI" id="CHEBI:58052"/>
        <dbReference type="ChEBI" id="CHEBI:58885"/>
        <dbReference type="EC" id="1.1.1.22"/>
    </reaction>
</comment>
<evidence type="ECO:0000256" key="4">
    <source>
        <dbReference type="ARBA" id="ARBA00023002"/>
    </source>
</evidence>
<dbReference type="InterPro" id="IPR001732">
    <property type="entry name" value="UDP-Glc/GDP-Man_DH_N"/>
</dbReference>
<feature type="binding site" evidence="10">
    <location>
        <position position="176"/>
    </location>
    <ligand>
        <name>NAD(+)</name>
        <dbReference type="ChEBI" id="CHEBI:57540"/>
    </ligand>
</feature>
<name>Q319S4_PROM9</name>
<accession>Q319S4</accession>
<dbReference type="InterPro" id="IPR014026">
    <property type="entry name" value="UDP-Glc/GDP-Man_DH_dimer"/>
</dbReference>
<feature type="binding site" evidence="10">
    <location>
        <begin position="12"/>
        <end position="17"/>
    </location>
    <ligand>
        <name>NAD(+)</name>
        <dbReference type="ChEBI" id="CHEBI:57540"/>
    </ligand>
</feature>
<dbReference type="Gene3D" id="3.40.50.720">
    <property type="entry name" value="NAD(P)-binding Rossmann-like Domain"/>
    <property type="match status" value="2"/>
</dbReference>
<dbReference type="Pfam" id="PF03720">
    <property type="entry name" value="UDPG_MGDP_dh_C"/>
    <property type="match status" value="1"/>
</dbReference>
<feature type="active site" description="Nucleophile" evidence="9">
    <location>
        <position position="283"/>
    </location>
</feature>
<dbReference type="HOGENOM" id="CLU_023810_7_0_3"/>
<dbReference type="Gene3D" id="1.20.5.100">
    <property type="entry name" value="Cytochrome c1, transmembrane anchor, C-terminal"/>
    <property type="match status" value="1"/>
</dbReference>
<dbReference type="EMBL" id="CP000111">
    <property type="protein sequence ID" value="ABB50371.1"/>
    <property type="molecule type" value="Genomic_DNA"/>
</dbReference>
<dbReference type="OrthoDB" id="9803238at2"/>
<comment type="pathway">
    <text evidence="1">Nucleotide-sugar biosynthesis; UDP-alpha-D-glucuronate biosynthesis; UDP-alpha-D-glucuronate from UDP-alpha-D-glucose: step 1/1.</text>
</comment>
<dbReference type="SMART" id="SM00984">
    <property type="entry name" value="UDPG_MGDP_dh_C"/>
    <property type="match status" value="1"/>
</dbReference>
<evidence type="ECO:0000256" key="2">
    <source>
        <dbReference type="ARBA" id="ARBA00006601"/>
    </source>
</evidence>
<evidence type="ECO:0000256" key="10">
    <source>
        <dbReference type="PIRSR" id="PIRSR500133-3"/>
    </source>
</evidence>
<feature type="binding site" evidence="10">
    <location>
        <begin position="134"/>
        <end position="135"/>
    </location>
    <ligand>
        <name>NAD(+)</name>
        <dbReference type="ChEBI" id="CHEBI:57540"/>
    </ligand>
</feature>
<dbReference type="PIRSF" id="PIRSF500133">
    <property type="entry name" value="UDPglc_DH_euk"/>
    <property type="match status" value="1"/>
</dbReference>
<feature type="binding site" evidence="10">
    <location>
        <begin position="283"/>
        <end position="286"/>
    </location>
    <ligand>
        <name>NAD(+)</name>
        <dbReference type="ChEBI" id="CHEBI:57540"/>
    </ligand>
</feature>
<gene>
    <name evidence="12" type="ordered locus">PMT9312_1312</name>
</gene>
<dbReference type="SUPFAM" id="SSF48179">
    <property type="entry name" value="6-phosphogluconate dehydrogenase C-terminal domain-like"/>
    <property type="match status" value="1"/>
</dbReference>
<evidence type="ECO:0000256" key="6">
    <source>
        <dbReference type="ARBA" id="ARBA00047473"/>
    </source>
</evidence>
<protein>
    <recommendedName>
        <fullName evidence="3">UDP-glucose 6-dehydrogenase</fullName>
        <ecNumber evidence="3">1.1.1.22</ecNumber>
    </recommendedName>
</protein>
<dbReference type="EC" id="1.1.1.22" evidence="3"/>
<evidence type="ECO:0000256" key="9">
    <source>
        <dbReference type="PIRSR" id="PIRSR500133-1"/>
    </source>
</evidence>
<dbReference type="Pfam" id="PF00984">
    <property type="entry name" value="UDPG_MGDP_dh"/>
    <property type="match status" value="1"/>
</dbReference>
<dbReference type="PANTHER" id="PTHR11374:SF3">
    <property type="entry name" value="UDP-GLUCOSE 6-DEHYDROGENASE"/>
    <property type="match status" value="1"/>
</dbReference>
<dbReference type="InterPro" id="IPR028356">
    <property type="entry name" value="UDPglc_DH_euk"/>
</dbReference>
<feature type="binding site" evidence="10">
    <location>
        <position position="353"/>
    </location>
    <ligand>
        <name>NAD(+)</name>
        <dbReference type="ChEBI" id="CHEBI:57540"/>
    </ligand>
</feature>
<dbReference type="PIRSF" id="PIRSF000124">
    <property type="entry name" value="UDPglc_GDPman_dh"/>
    <property type="match status" value="1"/>
</dbReference>
<comment type="similarity">
    <text evidence="2 8">Belongs to the UDP-glucose/GDP-mannose dehydrogenase family.</text>
</comment>
<dbReference type="SUPFAM" id="SSF51735">
    <property type="entry name" value="NAD(P)-binding Rossmann-fold domains"/>
    <property type="match status" value="1"/>
</dbReference>
<dbReference type="PANTHER" id="PTHR11374">
    <property type="entry name" value="UDP-GLUCOSE DEHYDROGENASE/UDP-MANNAC DEHYDROGENASE"/>
    <property type="match status" value="1"/>
</dbReference>
<dbReference type="FunFam" id="3.40.50.720:FF:000193">
    <property type="entry name" value="UDP-glucose 6-dehydrogenase"/>
    <property type="match status" value="1"/>
</dbReference>
<feature type="binding site" evidence="10">
    <location>
        <begin position="93"/>
        <end position="97"/>
    </location>
    <ligand>
        <name>NAD(+)</name>
        <dbReference type="ChEBI" id="CHEBI:57540"/>
    </ligand>
</feature>
<dbReference type="RefSeq" id="WP_011376857.1">
    <property type="nucleotide sequence ID" value="NC_007577.1"/>
</dbReference>
<dbReference type="InterPro" id="IPR008927">
    <property type="entry name" value="6-PGluconate_DH-like_C_sf"/>
</dbReference>
<dbReference type="Pfam" id="PF03721">
    <property type="entry name" value="UDPG_MGDP_dh_N"/>
    <property type="match status" value="1"/>
</dbReference>
<dbReference type="InterPro" id="IPR014027">
    <property type="entry name" value="UDP-Glc/GDP-Man_DH_C"/>
</dbReference>
<dbReference type="FunFam" id="3.40.50.720:FF:000032">
    <property type="entry name" value="UDP-glucose 6-dehydrogenase"/>
    <property type="match status" value="1"/>
</dbReference>
<evidence type="ECO:0000313" key="12">
    <source>
        <dbReference type="EMBL" id="ABB50371.1"/>
    </source>
</evidence>